<proteinExistence type="predicted"/>
<feature type="transmembrane region" description="Helical" evidence="1">
    <location>
        <begin position="55"/>
        <end position="75"/>
    </location>
</feature>
<keyword evidence="4" id="KW-1185">Reference proteome</keyword>
<feature type="transmembrane region" description="Helical" evidence="1">
    <location>
        <begin position="87"/>
        <end position="109"/>
    </location>
</feature>
<gene>
    <name evidence="3" type="ORF">SAMN05660909_03955</name>
</gene>
<feature type="transmembrane region" description="Helical" evidence="1">
    <location>
        <begin position="21"/>
        <end position="43"/>
    </location>
</feature>
<dbReference type="AlphaFoldDB" id="A0A1H4EU10"/>
<feature type="domain" description="Signal transduction histidine kinase internal region" evidence="2">
    <location>
        <begin position="162"/>
        <end position="239"/>
    </location>
</feature>
<keyword evidence="3" id="KW-0808">Transferase</keyword>
<reference evidence="4" key="1">
    <citation type="submission" date="2016-10" db="EMBL/GenBank/DDBJ databases">
        <authorList>
            <person name="Varghese N."/>
            <person name="Submissions S."/>
        </authorList>
    </citation>
    <scope>NUCLEOTIDE SEQUENCE [LARGE SCALE GENOMIC DNA]</scope>
    <source>
        <strain evidence="4">DSM 23920</strain>
    </source>
</reference>
<organism evidence="3 4">
    <name type="scientific">Chitinophaga terrae</name>
    <name type="common">ex Kim and Jung 2007</name>
    <dbReference type="NCBI Taxonomy" id="408074"/>
    <lineage>
        <taxon>Bacteria</taxon>
        <taxon>Pseudomonadati</taxon>
        <taxon>Bacteroidota</taxon>
        <taxon>Chitinophagia</taxon>
        <taxon>Chitinophagales</taxon>
        <taxon>Chitinophagaceae</taxon>
        <taxon>Chitinophaga</taxon>
    </lineage>
</organism>
<keyword evidence="1" id="KW-0472">Membrane</keyword>
<dbReference type="STRING" id="408074.SAMN05660909_03955"/>
<evidence type="ECO:0000256" key="1">
    <source>
        <dbReference type="SAM" id="Phobius"/>
    </source>
</evidence>
<name>A0A1H4EU10_9BACT</name>
<protein>
    <submittedName>
        <fullName evidence="3">Histidine kinase</fullName>
    </submittedName>
</protein>
<accession>A0A1H4EU10</accession>
<keyword evidence="1" id="KW-0812">Transmembrane</keyword>
<dbReference type="EMBL" id="FNRL01000020">
    <property type="protein sequence ID" value="SEA88427.1"/>
    <property type="molecule type" value="Genomic_DNA"/>
</dbReference>
<keyword evidence="3" id="KW-0418">Kinase</keyword>
<evidence type="ECO:0000313" key="4">
    <source>
        <dbReference type="Proteomes" id="UP000199656"/>
    </source>
</evidence>
<dbReference type="Pfam" id="PF06580">
    <property type="entry name" value="His_kinase"/>
    <property type="match status" value="1"/>
</dbReference>
<dbReference type="SUPFAM" id="SSF55874">
    <property type="entry name" value="ATPase domain of HSP90 chaperone/DNA topoisomerase II/histidine kinase"/>
    <property type="match status" value="1"/>
</dbReference>
<dbReference type="InterPro" id="IPR050640">
    <property type="entry name" value="Bact_2-comp_sensor_kinase"/>
</dbReference>
<dbReference type="OrthoDB" id="9809908at2"/>
<dbReference type="PANTHER" id="PTHR34220">
    <property type="entry name" value="SENSOR HISTIDINE KINASE YPDA"/>
    <property type="match status" value="1"/>
</dbReference>
<dbReference type="Proteomes" id="UP000199656">
    <property type="component" value="Unassembled WGS sequence"/>
</dbReference>
<evidence type="ECO:0000259" key="2">
    <source>
        <dbReference type="Pfam" id="PF06580"/>
    </source>
</evidence>
<dbReference type="PANTHER" id="PTHR34220:SF7">
    <property type="entry name" value="SENSOR HISTIDINE KINASE YPDA"/>
    <property type="match status" value="1"/>
</dbReference>
<keyword evidence="1" id="KW-1133">Transmembrane helix</keyword>
<dbReference type="InterPro" id="IPR036890">
    <property type="entry name" value="HATPase_C_sf"/>
</dbReference>
<dbReference type="InterPro" id="IPR010559">
    <property type="entry name" value="Sig_transdc_His_kin_internal"/>
</dbReference>
<sequence length="349" mass="40490">MHLSKYIELKTNGVFHVSKKIVWFSSLFIGILASIPKIMQLHITLVELSVDASIAFLYALFVWYYNLHILPAYSVQAPNTDFFGKRLLKSNLSGIVIMILLVTLHQLLFPKYQFGSMMLMYQFRGVLINLTIFMFINFLYQSYNAQQISLQYERIKADNLNAQYELLKQQVNPHFLFNSLNTLQAMIDIQDKGASEFVRNLSGFYRYSLESRQDDLILLKDEINILESFIFLLRSRFEEGIDIRISLDEQAGNTYIPPFTLQLLVENCIKHNILALDSPLRIEISREGDFLVVRNNKQLKNNPASVGIGLSNIKGRYGYISNQEIRIDNTEHEFTIKLPLIYESAGYRR</sequence>
<evidence type="ECO:0000313" key="3">
    <source>
        <dbReference type="EMBL" id="SEA88427.1"/>
    </source>
</evidence>
<feature type="transmembrane region" description="Helical" evidence="1">
    <location>
        <begin position="121"/>
        <end position="140"/>
    </location>
</feature>
<dbReference type="GO" id="GO:0000155">
    <property type="term" value="F:phosphorelay sensor kinase activity"/>
    <property type="evidence" value="ECO:0007669"/>
    <property type="project" value="InterPro"/>
</dbReference>
<dbReference type="GO" id="GO:0016020">
    <property type="term" value="C:membrane"/>
    <property type="evidence" value="ECO:0007669"/>
    <property type="project" value="InterPro"/>
</dbReference>
<dbReference type="RefSeq" id="WP_089763652.1">
    <property type="nucleotide sequence ID" value="NZ_BKAT01000033.1"/>
</dbReference>